<dbReference type="PANTHER" id="PTHR34406">
    <property type="entry name" value="PROTEIN YCEI"/>
    <property type="match status" value="1"/>
</dbReference>
<evidence type="ECO:0000256" key="1">
    <source>
        <dbReference type="SAM" id="SignalP"/>
    </source>
</evidence>
<protein>
    <submittedName>
        <fullName evidence="3">YceI family protein</fullName>
    </submittedName>
</protein>
<evidence type="ECO:0000313" key="3">
    <source>
        <dbReference type="EMBL" id="WRQ86469.1"/>
    </source>
</evidence>
<dbReference type="RefSeq" id="WP_221031390.1">
    <property type="nucleotide sequence ID" value="NZ_CP139781.1"/>
</dbReference>
<evidence type="ECO:0000313" key="4">
    <source>
        <dbReference type="Proteomes" id="UP000738431"/>
    </source>
</evidence>
<dbReference type="EMBL" id="CP139781">
    <property type="protein sequence ID" value="WRQ86469.1"/>
    <property type="molecule type" value="Genomic_DNA"/>
</dbReference>
<accession>A0ABZ1C7H0</accession>
<dbReference type="Pfam" id="PF04264">
    <property type="entry name" value="YceI"/>
    <property type="match status" value="1"/>
</dbReference>
<keyword evidence="1" id="KW-0732">Signal</keyword>
<reference evidence="3 4" key="1">
    <citation type="submission" date="2023-12" db="EMBL/GenBank/DDBJ databases">
        <title>Description of an unclassified Opitutus bacterium of Verrucomicrobiota.</title>
        <authorList>
            <person name="Zhang D.-F."/>
        </authorList>
    </citation>
    <scope>NUCLEOTIDE SEQUENCE [LARGE SCALE GENOMIC DNA]</scope>
    <source>
        <strain evidence="3 4">WL0086</strain>
    </source>
</reference>
<sequence>MKRTFLVALSLWLVGVASVSAATKSLSVDHKQSRIEVDVKATMGSFVGHLADYDATIAVDESGSAVKSAVIAFKFADVKTGEDKRDHHMHDWQETEKYPDARFELVKLAPAEGGAFDATGKLTLHGQTQELSFPVQITTEGDTLVIDGEAVVNTERFGLPIIRKFLALKVNPDVTVRFHLQGKLAPAAD</sequence>
<proteinExistence type="predicted"/>
<evidence type="ECO:0000259" key="2">
    <source>
        <dbReference type="SMART" id="SM00867"/>
    </source>
</evidence>
<dbReference type="SUPFAM" id="SSF101874">
    <property type="entry name" value="YceI-like"/>
    <property type="match status" value="1"/>
</dbReference>
<dbReference type="Gene3D" id="2.40.128.110">
    <property type="entry name" value="Lipid/polyisoprenoid-binding, YceI-like"/>
    <property type="match status" value="1"/>
</dbReference>
<dbReference type="PANTHER" id="PTHR34406:SF1">
    <property type="entry name" value="PROTEIN YCEI"/>
    <property type="match status" value="1"/>
</dbReference>
<feature type="signal peptide" evidence="1">
    <location>
        <begin position="1"/>
        <end position="21"/>
    </location>
</feature>
<dbReference type="Proteomes" id="UP000738431">
    <property type="component" value="Chromosome"/>
</dbReference>
<feature type="domain" description="Lipid/polyisoprenoid-binding YceI-like" evidence="2">
    <location>
        <begin position="25"/>
        <end position="183"/>
    </location>
</feature>
<dbReference type="SMART" id="SM00867">
    <property type="entry name" value="YceI"/>
    <property type="match status" value="1"/>
</dbReference>
<keyword evidence="4" id="KW-1185">Reference proteome</keyword>
<organism evidence="3 4">
    <name type="scientific">Actomonas aquatica</name>
    <dbReference type="NCBI Taxonomy" id="2866162"/>
    <lineage>
        <taxon>Bacteria</taxon>
        <taxon>Pseudomonadati</taxon>
        <taxon>Verrucomicrobiota</taxon>
        <taxon>Opitutia</taxon>
        <taxon>Opitutales</taxon>
        <taxon>Opitutaceae</taxon>
        <taxon>Actomonas</taxon>
    </lineage>
</organism>
<feature type="chain" id="PRO_5046134774" evidence="1">
    <location>
        <begin position="22"/>
        <end position="189"/>
    </location>
</feature>
<gene>
    <name evidence="3" type="ORF">K1X11_016760</name>
</gene>
<dbReference type="InterPro" id="IPR007372">
    <property type="entry name" value="Lipid/polyisoprenoid-bd_YceI"/>
</dbReference>
<name>A0ABZ1C7H0_9BACT</name>
<dbReference type="InterPro" id="IPR036761">
    <property type="entry name" value="TTHA0802/YceI-like_sf"/>
</dbReference>